<dbReference type="AlphaFoldDB" id="M1DXU6"/>
<accession>M1DXU6</accession>
<protein>
    <submittedName>
        <fullName evidence="2">Uncharacterized protein</fullName>
    </submittedName>
</protein>
<proteinExistence type="predicted"/>
<feature type="region of interest" description="Disordered" evidence="1">
    <location>
        <begin position="1"/>
        <end position="25"/>
    </location>
</feature>
<dbReference type="EnsemblPlants" id="PGSC0003DMT400096160">
    <property type="protein sequence ID" value="PGSC0003DMT400096160"/>
    <property type="gene ID" value="PGSC0003DMG400045731"/>
</dbReference>
<evidence type="ECO:0000313" key="2">
    <source>
        <dbReference type="EnsemblPlants" id="PGSC0003DMT400096160"/>
    </source>
</evidence>
<sequence length="122" mass="13529">MSKSSSSPKEPIFAEIDSSNQFEFDNPSFPKIPSTFTPVYEVSETGESTTPTTKFLLPQSVELHSSTALPNENLPYFPTLVFTLSKENSLDGSIRSETRSVVQPHVEKQLPKPKILSQTILV</sequence>
<evidence type="ECO:0000256" key="1">
    <source>
        <dbReference type="SAM" id="MobiDB-lite"/>
    </source>
</evidence>
<organism evidence="2 3">
    <name type="scientific">Solanum tuberosum</name>
    <name type="common">Potato</name>
    <dbReference type="NCBI Taxonomy" id="4113"/>
    <lineage>
        <taxon>Eukaryota</taxon>
        <taxon>Viridiplantae</taxon>
        <taxon>Streptophyta</taxon>
        <taxon>Embryophyta</taxon>
        <taxon>Tracheophyta</taxon>
        <taxon>Spermatophyta</taxon>
        <taxon>Magnoliopsida</taxon>
        <taxon>eudicotyledons</taxon>
        <taxon>Gunneridae</taxon>
        <taxon>Pentapetalae</taxon>
        <taxon>asterids</taxon>
        <taxon>lamiids</taxon>
        <taxon>Solanales</taxon>
        <taxon>Solanaceae</taxon>
        <taxon>Solanoideae</taxon>
        <taxon>Solaneae</taxon>
        <taxon>Solanum</taxon>
    </lineage>
</organism>
<keyword evidence="3" id="KW-1185">Reference proteome</keyword>
<dbReference type="HOGENOM" id="CLU_2030807_0_0_1"/>
<dbReference type="InParanoid" id="M1DXU6"/>
<reference evidence="2" key="2">
    <citation type="submission" date="2015-06" db="UniProtKB">
        <authorList>
            <consortium name="EnsemblPlants"/>
        </authorList>
    </citation>
    <scope>IDENTIFICATION</scope>
    <source>
        <strain evidence="2">DM1-3 516 R44</strain>
    </source>
</reference>
<reference evidence="3" key="1">
    <citation type="journal article" date="2011" name="Nature">
        <title>Genome sequence and analysis of the tuber crop potato.</title>
        <authorList>
            <consortium name="The Potato Genome Sequencing Consortium"/>
        </authorList>
    </citation>
    <scope>NUCLEOTIDE SEQUENCE [LARGE SCALE GENOMIC DNA]</scope>
    <source>
        <strain evidence="3">cv. DM1-3 516 R44</strain>
    </source>
</reference>
<evidence type="ECO:0000313" key="3">
    <source>
        <dbReference type="Proteomes" id="UP000011115"/>
    </source>
</evidence>
<name>M1DXU6_SOLTU</name>
<dbReference type="Proteomes" id="UP000011115">
    <property type="component" value="Unassembled WGS sequence"/>
</dbReference>
<dbReference type="Gramene" id="PGSC0003DMT400096160">
    <property type="protein sequence ID" value="PGSC0003DMT400096160"/>
    <property type="gene ID" value="PGSC0003DMG400045731"/>
</dbReference>
<dbReference type="PaxDb" id="4113-PGSC0003DMT400096160"/>